<protein>
    <submittedName>
        <fullName evidence="1">Uncharacterized protein</fullName>
    </submittedName>
</protein>
<dbReference type="EMBL" id="KR029603">
    <property type="protein sequence ID" value="AKH48331.1"/>
    <property type="molecule type" value="Genomic_DNA"/>
</dbReference>
<reference evidence="1" key="1">
    <citation type="journal article" date="2015" name="Front. Microbiol.">
        <title>Combining genomic sequencing methods to explore viral diversity and reveal potential virus-host interactions.</title>
        <authorList>
            <person name="Chow C.E."/>
            <person name="Winget D.M."/>
            <person name="White R.A.III."/>
            <person name="Hallam S.J."/>
            <person name="Suttle C.A."/>
        </authorList>
    </citation>
    <scope>NUCLEOTIDE SEQUENCE</scope>
    <source>
        <strain evidence="1">Oxic1_8</strain>
    </source>
</reference>
<evidence type="ECO:0000313" key="1">
    <source>
        <dbReference type="EMBL" id="AKH48331.1"/>
    </source>
</evidence>
<proteinExistence type="predicted"/>
<organism evidence="1">
    <name type="scientific">uncultured marine virus</name>
    <dbReference type="NCBI Taxonomy" id="186617"/>
    <lineage>
        <taxon>Viruses</taxon>
        <taxon>environmental samples</taxon>
    </lineage>
</organism>
<name>A0A0F7LAX7_9VIRU</name>
<accession>A0A0F7LAX7</accession>
<reference evidence="1" key="2">
    <citation type="submission" date="2015-03" db="EMBL/GenBank/DDBJ databases">
        <authorList>
            <person name="Chow C.-E.T."/>
            <person name="Winget D.M."/>
            <person name="White R.A.III."/>
            <person name="Hallam S.J."/>
            <person name="Suttle C.A."/>
        </authorList>
    </citation>
    <scope>NUCLEOTIDE SEQUENCE</scope>
    <source>
        <strain evidence="1">Oxic1_8</strain>
    </source>
</reference>
<sequence>MSGCRIVSIGCPSAVAGVFENQPCDTGPARLLPRPGGDSRLVVLASGVLISSEKRAQKRRPAGGQFLFARRVFSNRQPLAIYRECFKPQGRESSEWRWY</sequence>